<dbReference type="GO" id="GO:0004816">
    <property type="term" value="F:asparagine-tRNA ligase activity"/>
    <property type="evidence" value="ECO:0007669"/>
    <property type="project" value="TreeGrafter"/>
</dbReference>
<gene>
    <name evidence="7" type="ORF">BT96DRAFT_603257</name>
</gene>
<keyword evidence="1" id="KW-0436">Ligase</keyword>
<dbReference type="PROSITE" id="PS50862">
    <property type="entry name" value="AA_TRNA_LIGASE_II"/>
    <property type="match status" value="1"/>
</dbReference>
<dbReference type="SUPFAM" id="SSF55681">
    <property type="entry name" value="Class II aaRS and biotin synthetases"/>
    <property type="match status" value="1"/>
</dbReference>
<dbReference type="SUPFAM" id="SSF50249">
    <property type="entry name" value="Nucleic acid-binding proteins"/>
    <property type="match status" value="1"/>
</dbReference>
<evidence type="ECO:0000256" key="1">
    <source>
        <dbReference type="ARBA" id="ARBA00022598"/>
    </source>
</evidence>
<reference evidence="7" key="1">
    <citation type="journal article" date="2019" name="Environ. Microbiol.">
        <title>Fungal ecological strategies reflected in gene transcription - a case study of two litter decomposers.</title>
        <authorList>
            <person name="Barbi F."/>
            <person name="Kohler A."/>
            <person name="Barry K."/>
            <person name="Baskaran P."/>
            <person name="Daum C."/>
            <person name="Fauchery L."/>
            <person name="Ihrmark K."/>
            <person name="Kuo A."/>
            <person name="LaButti K."/>
            <person name="Lipzen A."/>
            <person name="Morin E."/>
            <person name="Grigoriev I.V."/>
            <person name="Henrissat B."/>
            <person name="Lindahl B."/>
            <person name="Martin F."/>
        </authorList>
    </citation>
    <scope>NUCLEOTIDE SEQUENCE</scope>
    <source>
        <strain evidence="7">JB14</strain>
    </source>
</reference>
<dbReference type="AlphaFoldDB" id="A0A6A4HSV1"/>
<dbReference type="PANTHER" id="PTHR22594">
    <property type="entry name" value="ASPARTYL/LYSYL-TRNA SYNTHETASE"/>
    <property type="match status" value="1"/>
</dbReference>
<dbReference type="Gene3D" id="2.40.50.140">
    <property type="entry name" value="Nucleic acid-binding proteins"/>
    <property type="match status" value="1"/>
</dbReference>
<dbReference type="InterPro" id="IPR006195">
    <property type="entry name" value="aa-tRNA-synth_II"/>
</dbReference>
<dbReference type="InterPro" id="IPR045864">
    <property type="entry name" value="aa-tRNA-synth_II/BPL/LPL"/>
</dbReference>
<dbReference type="InterPro" id="IPR012340">
    <property type="entry name" value="NA-bd_OB-fold"/>
</dbReference>
<dbReference type="InterPro" id="IPR004364">
    <property type="entry name" value="Aa-tRNA-synt_II"/>
</dbReference>
<feature type="domain" description="Aminoacyl-transfer RNA synthetases class-II family profile" evidence="6">
    <location>
        <begin position="134"/>
        <end position="424"/>
    </location>
</feature>
<keyword evidence="2" id="KW-0547">Nucleotide-binding</keyword>
<proteinExistence type="predicted"/>
<dbReference type="GO" id="GO:0006421">
    <property type="term" value="P:asparaginyl-tRNA aminoacylation"/>
    <property type="evidence" value="ECO:0007669"/>
    <property type="project" value="TreeGrafter"/>
</dbReference>
<evidence type="ECO:0000256" key="5">
    <source>
        <dbReference type="ARBA" id="ARBA00023146"/>
    </source>
</evidence>
<organism evidence="7 8">
    <name type="scientific">Gymnopus androsaceus JB14</name>
    <dbReference type="NCBI Taxonomy" id="1447944"/>
    <lineage>
        <taxon>Eukaryota</taxon>
        <taxon>Fungi</taxon>
        <taxon>Dikarya</taxon>
        <taxon>Basidiomycota</taxon>
        <taxon>Agaricomycotina</taxon>
        <taxon>Agaricomycetes</taxon>
        <taxon>Agaricomycetidae</taxon>
        <taxon>Agaricales</taxon>
        <taxon>Marasmiineae</taxon>
        <taxon>Omphalotaceae</taxon>
        <taxon>Gymnopus</taxon>
    </lineage>
</organism>
<keyword evidence="8" id="KW-1185">Reference proteome</keyword>
<dbReference type="InterPro" id="IPR002312">
    <property type="entry name" value="Asp/Asn-tRNA-synth_IIb"/>
</dbReference>
<dbReference type="Proteomes" id="UP000799118">
    <property type="component" value="Unassembled WGS sequence"/>
</dbReference>
<dbReference type="OrthoDB" id="1931232at2759"/>
<dbReference type="GO" id="GO:0005524">
    <property type="term" value="F:ATP binding"/>
    <property type="evidence" value="ECO:0007669"/>
    <property type="project" value="UniProtKB-KW"/>
</dbReference>
<evidence type="ECO:0000256" key="3">
    <source>
        <dbReference type="ARBA" id="ARBA00022840"/>
    </source>
</evidence>
<sequence length="451" mass="50108">MRPVSRLPQTIKQLLASGKATSFTTITGHIRSIRRQKQVTFALIDDGSCAEGLQAVLKNCSDSLTFGTAVRLNGKLIPSRGPGQDIELLVDSAEVVGPCDPSTYPLQAHSGNTTEFLRSNLHLRLRTQLMQQTMRLRADLKSAIESFLNASGFVYCHTPIITGIDAEGGGESFRVEEGKEFFGAPAHLTVSSQLHLEAFQAALGRVYTLSPCFRAERSMTGRHLAEFWMLEAEWTSSSLDELCGFVEDMLKHAIGDTLDHAWPRVTFHDAIKILEASQQSFAFPPHPSQPLQSEHEKYLAEVHFKGPVFVINYPKAMKPFYMRANDDGETVACFDLLVPRVGELIGGSVREEREDALRRNMLQAGLISEGDMAENAYSSYLSLRQHGSLPHMGFGMGFERLLVWIGAEKGLVETGSVREAVGMPRWKGRMGIRHNTQLDSTEWISLLKRLC</sequence>
<dbReference type="PRINTS" id="PR01042">
    <property type="entry name" value="TRNASYNTHASP"/>
</dbReference>
<evidence type="ECO:0000313" key="8">
    <source>
        <dbReference type="Proteomes" id="UP000799118"/>
    </source>
</evidence>
<dbReference type="GO" id="GO:0005739">
    <property type="term" value="C:mitochondrion"/>
    <property type="evidence" value="ECO:0007669"/>
    <property type="project" value="TreeGrafter"/>
</dbReference>
<protein>
    <submittedName>
        <fullName evidence="7">Asparaginyl-tRNA synthetase</fullName>
    </submittedName>
</protein>
<dbReference type="PANTHER" id="PTHR22594:SF34">
    <property type="entry name" value="ASPARAGINE--TRNA LIGASE, MITOCHONDRIAL-RELATED"/>
    <property type="match status" value="1"/>
</dbReference>
<evidence type="ECO:0000256" key="4">
    <source>
        <dbReference type="ARBA" id="ARBA00022917"/>
    </source>
</evidence>
<evidence type="ECO:0000313" key="7">
    <source>
        <dbReference type="EMBL" id="KAE9401489.1"/>
    </source>
</evidence>
<keyword evidence="4" id="KW-0648">Protein biosynthesis</keyword>
<keyword evidence="5" id="KW-0030">Aminoacyl-tRNA synthetase</keyword>
<dbReference type="Pfam" id="PF00152">
    <property type="entry name" value="tRNA-synt_2"/>
    <property type="match status" value="1"/>
</dbReference>
<keyword evidence="3" id="KW-0067">ATP-binding</keyword>
<name>A0A6A4HSV1_9AGAR</name>
<dbReference type="CDD" id="cd04318">
    <property type="entry name" value="EcAsnRS_like_N"/>
    <property type="match status" value="1"/>
</dbReference>
<dbReference type="Gene3D" id="3.30.930.10">
    <property type="entry name" value="Bira Bifunctional Protein, Domain 2"/>
    <property type="match status" value="1"/>
</dbReference>
<dbReference type="EMBL" id="ML769445">
    <property type="protein sequence ID" value="KAE9401489.1"/>
    <property type="molecule type" value="Genomic_DNA"/>
</dbReference>
<evidence type="ECO:0000259" key="6">
    <source>
        <dbReference type="PROSITE" id="PS50862"/>
    </source>
</evidence>
<evidence type="ECO:0000256" key="2">
    <source>
        <dbReference type="ARBA" id="ARBA00022741"/>
    </source>
</evidence>
<accession>A0A6A4HSV1</accession>